<protein>
    <recommendedName>
        <fullName evidence="2">HNH nuclease domain-containing protein</fullName>
    </recommendedName>
</protein>
<dbReference type="GO" id="GO:0004519">
    <property type="term" value="F:endonuclease activity"/>
    <property type="evidence" value="ECO:0007669"/>
    <property type="project" value="InterPro"/>
</dbReference>
<name>A0A2H4J7B0_9CAUD</name>
<reference evidence="3" key="1">
    <citation type="submission" date="2017-06" db="EMBL/GenBank/DDBJ databases">
        <title>Novel phages from South African skin metaviromes.</title>
        <authorList>
            <person name="van Zyl L.J."/>
            <person name="Abrahams Y."/>
            <person name="Stander E.A."/>
            <person name="Kirby B.M."/>
            <person name="Clavaud C."/>
            <person name="Farcet C."/>
            <person name="Breton L."/>
            <person name="Trindade M.I."/>
        </authorList>
    </citation>
    <scope>NUCLEOTIDE SEQUENCE</scope>
</reference>
<dbReference type="GO" id="GO:0003676">
    <property type="term" value="F:nucleic acid binding"/>
    <property type="evidence" value="ECO:0007669"/>
    <property type="project" value="InterPro"/>
</dbReference>
<evidence type="ECO:0000256" key="1">
    <source>
        <dbReference type="SAM" id="Coils"/>
    </source>
</evidence>
<evidence type="ECO:0000259" key="2">
    <source>
        <dbReference type="SMART" id="SM00507"/>
    </source>
</evidence>
<dbReference type="InterPro" id="IPR002711">
    <property type="entry name" value="HNH"/>
</dbReference>
<dbReference type="EMBL" id="MF417907">
    <property type="protein sequence ID" value="ASN70489.1"/>
    <property type="molecule type" value="Genomic_DNA"/>
</dbReference>
<keyword evidence="1" id="KW-0175">Coiled coil</keyword>
<sequence length="135" mass="15367">MSRPKWNSEKKRKIKIELTNGINKCSMCSEIFNSIDDLQIEHKIPVSKSGTNELSNLTVLCKRCNSSRKNRTGNEHLKIILKNIEKEMNKINIDLLAYEKEIGTLDNGDIAEIIGELESMYTDFHNTLVGEVLDA</sequence>
<dbReference type="Pfam" id="PF01844">
    <property type="entry name" value="HNH"/>
    <property type="match status" value="1"/>
</dbReference>
<dbReference type="CDD" id="cd00085">
    <property type="entry name" value="HNHc"/>
    <property type="match status" value="1"/>
</dbReference>
<dbReference type="GO" id="GO:0008270">
    <property type="term" value="F:zinc ion binding"/>
    <property type="evidence" value="ECO:0007669"/>
    <property type="project" value="InterPro"/>
</dbReference>
<feature type="coiled-coil region" evidence="1">
    <location>
        <begin position="74"/>
        <end position="101"/>
    </location>
</feature>
<accession>A0A2H4J7B0</accession>
<evidence type="ECO:0000313" key="3">
    <source>
        <dbReference type="EMBL" id="ASN70489.1"/>
    </source>
</evidence>
<feature type="domain" description="HNH nuclease" evidence="2">
    <location>
        <begin position="10"/>
        <end position="66"/>
    </location>
</feature>
<dbReference type="InterPro" id="IPR003615">
    <property type="entry name" value="HNH_nuc"/>
</dbReference>
<dbReference type="SMART" id="SM00507">
    <property type="entry name" value="HNHc"/>
    <property type="match status" value="1"/>
</dbReference>
<gene>
    <name evidence="3" type="ORF">7F7_49</name>
</gene>
<organism evidence="3">
    <name type="scientific">uncultured Caudovirales phage</name>
    <dbReference type="NCBI Taxonomy" id="2100421"/>
    <lineage>
        <taxon>Viruses</taxon>
        <taxon>Duplodnaviria</taxon>
        <taxon>Heunggongvirae</taxon>
        <taxon>Uroviricota</taxon>
        <taxon>Caudoviricetes</taxon>
        <taxon>Peduoviridae</taxon>
        <taxon>Maltschvirus</taxon>
        <taxon>Maltschvirus maltsch</taxon>
    </lineage>
</organism>
<dbReference type="Gene3D" id="1.10.30.50">
    <property type="match status" value="1"/>
</dbReference>
<proteinExistence type="predicted"/>